<feature type="region of interest" description="Disordered" evidence="1">
    <location>
        <begin position="1"/>
        <end position="55"/>
    </location>
</feature>
<evidence type="ECO:0000259" key="2">
    <source>
        <dbReference type="Pfam" id="PF08385"/>
    </source>
</evidence>
<dbReference type="Gene3D" id="3.20.180.20">
    <property type="entry name" value="Dynein heavy chain, N-terminal domain 2"/>
    <property type="match status" value="1"/>
</dbReference>
<dbReference type="GO" id="GO:0051959">
    <property type="term" value="F:dynein light intermediate chain binding"/>
    <property type="evidence" value="ECO:0007669"/>
    <property type="project" value="InterPro"/>
</dbReference>
<sequence length="1365" mass="155938">MEKDAEDGAPSEGAEAPPSTEEAAPPRSEEEEAPRPPTVEAPAEDGFSPSAEDAVSSVVDYRDLIPSEEGIVLPDDHEADLNRVRQRLAPRPVQSVISEVLSLPSSRRSSRYRRSMSGLPNLQETLKERQLEAFTNFFAKDGCKTLKFLYQEGDVPGIECGRTIPGATKGAKMMKLYIDNAAPDKLKGLCIFFVRCRNDVAINVKTIQEEALFTVLDASKGLLNGIRDMLANIFLPAVLATNNWGALNQSKQGESEKRIFTETINRYLSFLDGARISIEGTVKLKTIDNVNFSKLHTFEEVTAAASNSETVHQLEEVLMVWYKQIEQVLIESEQMRKEAGDSGPLTELEHWKRMSAKFNYIIEQIKGPSCKAVINVLNVAHSKLLKDCIFLFKEYQASFHKTRKLISESSGEKSFEVSEMYIFGKFEAFCKRLEKISDLCEMHIDTVLKEIAKTVLISLPESGATKVEDMLTLNETYTKEWADILNHKSKHVEEAVRELISIFEQIYEVKYTGKVAKQSEQRKHVVFGSETEEGENNDYEANIVNEVDTNDKEDEFKKECKEVFAFFSHQLLDSLQKATRLSLDTMKRRIFVASLYGRKQSEDIISFIKSEVHLAIPNVVMIPSLDDIQQAINRMIQLTLEVSRGVAHWGQQQIRPIKSVIPSPTTTDVTHQNTGKLLKKEERSFEEVIPARKLKNFYPGVAEHKDISKLVLLLSSSVNSLRKAAHEALQDFQKYKTLWTEDRDVKVKEFLANNPSLTEIRSEILHYATFEQEIDELKPIIVVGTLELHTEPMKLALSIEAKAWKMLLCRYLNEEYKKKMSDMIAFINEYLKKLSRPIRDLDDVRFAMEALSCIRDNEIQMDMTLGPIEEAYAILNRFEVEVTKEESEAVDTLRYSFNKLQSKAVSVQEDLVQVQPKFKSNLLESVEVFREDVINFAEAYELEGPMVPNIPPQEASNRLQIFQASFDDLWRKFLTYSSGEQLFGLPVTDYEVLHKTRKELNLLQKLYGLYDTVMSSISGYYEILWGDVDIEKINAELLEFQNRCRKLPKGLKDWQAFLDLKKRIDDFSESCPLLEMMTNKAMKQRHWDRISELTGTPFDVESDSFCLRNIMEAPLLKHKDDIEDICISAIKEKDIEAKLTQVIENWTNQNLSFAGFKGKGELLLKGTESGEIITLMEDSLMVLGSLLSNRYNAPFKKNIQNWVYKLSTSSDIIEEWLVVQNLWVYLEAVFVGGDIAKQLPQEAKRFQNIDKSWIKIMQRAHENPNVINCCVGDETMGQLLPHLHEQLEVCQKSLTGYLEKKRLLFPRFFFVSDPVLLEILGQASDSHTIQPHLPAVSDNINEVTFHAKDYDRIMAVISREGEKIV</sequence>
<dbReference type="Pfam" id="PF08385">
    <property type="entry name" value="DHC_N1"/>
    <property type="match status" value="1"/>
</dbReference>
<dbReference type="Pfam" id="PF08393">
    <property type="entry name" value="DHC_N2"/>
    <property type="match status" value="1"/>
</dbReference>
<feature type="domain" description="Dynein heavy chain tail" evidence="2">
    <location>
        <begin position="311"/>
        <end position="386"/>
    </location>
</feature>
<dbReference type="GO" id="GO:0030286">
    <property type="term" value="C:dynein complex"/>
    <property type="evidence" value="ECO:0007669"/>
    <property type="project" value="InterPro"/>
</dbReference>
<dbReference type="Gene3D" id="1.20.140.100">
    <property type="entry name" value="Dynein heavy chain, N-terminal domain 2"/>
    <property type="match status" value="1"/>
</dbReference>
<dbReference type="PANTHER" id="PTHR46532">
    <property type="entry name" value="MALE FERTILITY FACTOR KL5"/>
    <property type="match status" value="1"/>
</dbReference>
<dbReference type="Pfam" id="PF25007">
    <property type="entry name" value="DYH2-5-8_CC"/>
    <property type="match status" value="1"/>
</dbReference>
<evidence type="ECO:0000313" key="5">
    <source>
        <dbReference type="EMBL" id="PNI77151.1"/>
    </source>
</evidence>
<protein>
    <submittedName>
        <fullName evidence="5">DNAH8 isoform 3</fullName>
    </submittedName>
</protein>
<reference evidence="5 6" key="1">
    <citation type="submission" date="2017-12" db="EMBL/GenBank/DDBJ databases">
        <title>High-resolution comparative analysis of great ape genomes.</title>
        <authorList>
            <person name="Pollen A."/>
            <person name="Hastie A."/>
            <person name="Hormozdiari F."/>
            <person name="Dougherty M."/>
            <person name="Liu R."/>
            <person name="Chaisson M."/>
            <person name="Hoppe E."/>
            <person name="Hill C."/>
            <person name="Pang A."/>
            <person name="Hillier L."/>
            <person name="Baker C."/>
            <person name="Armstrong J."/>
            <person name="Shendure J."/>
            <person name="Paten B."/>
            <person name="Wilson R."/>
            <person name="Chao H."/>
            <person name="Schneider V."/>
            <person name="Ventura M."/>
            <person name="Kronenberg Z."/>
            <person name="Murali S."/>
            <person name="Gordon D."/>
            <person name="Cantsilieris S."/>
            <person name="Munson K."/>
            <person name="Nelson B."/>
            <person name="Raja A."/>
            <person name="Underwood J."/>
            <person name="Diekhans M."/>
            <person name="Fiddes I."/>
            <person name="Haussler D."/>
            <person name="Eichler E."/>
        </authorList>
    </citation>
    <scope>NUCLEOTIDE SEQUENCE [LARGE SCALE GENOMIC DNA]</scope>
    <source>
        <strain evidence="5">Yerkes chimp pedigree #C0471</strain>
    </source>
</reference>
<name>A0A2J8NZG0_PANTR</name>
<dbReference type="FunFam" id="1.20.140.100:FF:000003">
    <property type="entry name" value="Dynein, axonemal, heavy chain 5"/>
    <property type="match status" value="1"/>
</dbReference>
<dbReference type="GO" id="GO:0007018">
    <property type="term" value="P:microtubule-based movement"/>
    <property type="evidence" value="ECO:0007669"/>
    <property type="project" value="InterPro"/>
</dbReference>
<proteinExistence type="predicted"/>
<dbReference type="Gene3D" id="1.10.287.2620">
    <property type="match status" value="1"/>
</dbReference>
<comment type="caution">
    <text evidence="5">The sequence shown here is derived from an EMBL/GenBank/DDBJ whole genome shotgun (WGS) entry which is preliminary data.</text>
</comment>
<dbReference type="InterPro" id="IPR013602">
    <property type="entry name" value="Dynein_heavy_linker"/>
</dbReference>
<organism evidence="5 6">
    <name type="scientific">Pan troglodytes</name>
    <name type="common">Chimpanzee</name>
    <dbReference type="NCBI Taxonomy" id="9598"/>
    <lineage>
        <taxon>Eukaryota</taxon>
        <taxon>Metazoa</taxon>
        <taxon>Chordata</taxon>
        <taxon>Craniata</taxon>
        <taxon>Vertebrata</taxon>
        <taxon>Euteleostomi</taxon>
        <taxon>Mammalia</taxon>
        <taxon>Eutheria</taxon>
        <taxon>Euarchontoglires</taxon>
        <taxon>Primates</taxon>
        <taxon>Haplorrhini</taxon>
        <taxon>Catarrhini</taxon>
        <taxon>Hominidae</taxon>
        <taxon>Pan</taxon>
    </lineage>
</organism>
<dbReference type="Proteomes" id="UP000236370">
    <property type="component" value="Unassembled WGS sequence"/>
</dbReference>
<evidence type="ECO:0000259" key="3">
    <source>
        <dbReference type="Pfam" id="PF08393"/>
    </source>
</evidence>
<dbReference type="InterPro" id="IPR042228">
    <property type="entry name" value="Dynein_linker_3"/>
</dbReference>
<evidence type="ECO:0000256" key="1">
    <source>
        <dbReference type="SAM" id="MobiDB-lite"/>
    </source>
</evidence>
<dbReference type="EMBL" id="NBAG03000221">
    <property type="protein sequence ID" value="PNI77151.1"/>
    <property type="molecule type" value="Genomic_DNA"/>
</dbReference>
<accession>A0A2J8NZG0</accession>
<dbReference type="InterPro" id="IPR056759">
    <property type="entry name" value="DYH2-5-8_CC"/>
</dbReference>
<evidence type="ECO:0000259" key="4">
    <source>
        <dbReference type="Pfam" id="PF25007"/>
    </source>
</evidence>
<gene>
    <name evidence="5" type="ORF">CK820_G0007136</name>
</gene>
<evidence type="ECO:0000313" key="6">
    <source>
        <dbReference type="Proteomes" id="UP000236370"/>
    </source>
</evidence>
<dbReference type="InterPro" id="IPR026983">
    <property type="entry name" value="DHC"/>
</dbReference>
<feature type="domain" description="Dynein heavy chain linker" evidence="3">
    <location>
        <begin position="993"/>
        <end position="1364"/>
    </location>
</feature>
<dbReference type="InterPro" id="IPR042222">
    <property type="entry name" value="Dynein_2_N"/>
</dbReference>
<dbReference type="GO" id="GO:0045505">
    <property type="term" value="F:dynein intermediate chain binding"/>
    <property type="evidence" value="ECO:0007669"/>
    <property type="project" value="InterPro"/>
</dbReference>
<dbReference type="FunFam" id="1.10.287.2620:FF:000003">
    <property type="entry name" value="Dynein, axonemal, heavy chain 5"/>
    <property type="match status" value="1"/>
</dbReference>
<feature type="compositionally biased region" description="Low complexity" evidence="1">
    <location>
        <begin position="10"/>
        <end position="26"/>
    </location>
</feature>
<feature type="domain" description="Dynein axonemal heavy chain 2/5/8 coiled-coil" evidence="4">
    <location>
        <begin position="807"/>
        <end position="923"/>
    </location>
</feature>
<dbReference type="InterPro" id="IPR013594">
    <property type="entry name" value="Dynein_heavy_tail"/>
</dbReference>
<dbReference type="PANTHER" id="PTHR46532:SF11">
    <property type="entry name" value="DYNEIN AXONEMAL HEAVY CHAIN 12"/>
    <property type="match status" value="1"/>
</dbReference>